<dbReference type="RefSeq" id="WP_221923739.1">
    <property type="nucleotide sequence ID" value="NZ_CP137757.1"/>
</dbReference>
<sequence>MTHCHSSCITDTSDVFSIFARPRPSSDTTSAVLGALPRILGENSTKKNLILIGDSRCENCGGTKTFAGHRESSSERMSSGVCVLSSPVDNADNFDRALGSLDIPLSSACWLIIDEPGAVDLVTSMMKNARSGKSNNDRRRRARAAGVANNELPGATLMTASVTKRVGDDSPSATVAVDDRAKCGSVDTIRAINMIMSTLWAKGVEVTAVVGVDTLRAGQQFAVMSFDGGGFFDTGCVGNGEAMKSWFADLRASTDPSLSESDAASIFDADESVLPFPPEAGNEIAEEAQLSDIYIREFISHFTEGVEFDPGLNTDSESPRGGHTANTLGERNCFNTAFGSEEHLDSSALISLCLDSFRDFITLIDEIADDIAASASSEGKQPDFSDPVVAQRWIQALNTGSLRDISHGLRYSPLRHTLRDIFLSTAQAFLSQSRSFALCMWGIMDRNEHESLAGVAYRRALKEQKFDEGASLPYSLLALHRGQKTDSGIALLTALSVESLDDLVTTIDALDAHGVYVAIERQIIAKLLGAIDFDAIIAEFHKFRSEPWASTLSEGVQAARRLQRWGHDPVEDNAKARRE</sequence>
<evidence type="ECO:0000313" key="1">
    <source>
        <dbReference type="EMBL" id="WPF24075.1"/>
    </source>
</evidence>
<keyword evidence="2" id="KW-1185">Reference proteome</keyword>
<proteinExistence type="predicted"/>
<reference evidence="1 2" key="1">
    <citation type="submission" date="2023-10" db="EMBL/GenBank/DDBJ databases">
        <title>complete genome sequence of Corynebacterium pseudokroppenstedtii P15-C1.</title>
        <authorList>
            <person name="Bruggemann H."/>
            <person name="Poehlein A."/>
        </authorList>
    </citation>
    <scope>NUCLEOTIDE SEQUENCE [LARGE SCALE GENOMIC DNA]</scope>
    <source>
        <strain evidence="1 2">P15_C1</strain>
    </source>
</reference>
<dbReference type="EMBL" id="CP137757">
    <property type="protein sequence ID" value="WPF24075.1"/>
    <property type="molecule type" value="Genomic_DNA"/>
</dbReference>
<evidence type="ECO:0000313" key="2">
    <source>
        <dbReference type="Proteomes" id="UP001174314"/>
    </source>
</evidence>
<dbReference type="Proteomes" id="UP001174314">
    <property type="component" value="Chromosome"/>
</dbReference>
<gene>
    <name evidence="1" type="ORF">Q0N40_05710</name>
</gene>
<dbReference type="KEGG" id="cpsk:Q0N40_05710"/>
<dbReference type="AlphaFoldDB" id="A0AAU0PWH2"/>
<organism evidence="1 2">
    <name type="scientific">Corynebacterium pseudokroppenstedtii</name>
    <dbReference type="NCBI Taxonomy" id="2804917"/>
    <lineage>
        <taxon>Bacteria</taxon>
        <taxon>Bacillati</taxon>
        <taxon>Actinomycetota</taxon>
        <taxon>Actinomycetes</taxon>
        <taxon>Mycobacteriales</taxon>
        <taxon>Corynebacteriaceae</taxon>
        <taxon>Corynebacterium</taxon>
    </lineage>
</organism>
<protein>
    <submittedName>
        <fullName evidence="1">Uncharacterized protein</fullName>
    </submittedName>
</protein>
<accession>A0AAU0PWH2</accession>
<name>A0AAU0PWH2_9CORY</name>